<organism evidence="1 2">
    <name type="scientific">Portunus trituberculatus</name>
    <name type="common">Swimming crab</name>
    <name type="synonym">Neptunus trituberculatus</name>
    <dbReference type="NCBI Taxonomy" id="210409"/>
    <lineage>
        <taxon>Eukaryota</taxon>
        <taxon>Metazoa</taxon>
        <taxon>Ecdysozoa</taxon>
        <taxon>Arthropoda</taxon>
        <taxon>Crustacea</taxon>
        <taxon>Multicrustacea</taxon>
        <taxon>Malacostraca</taxon>
        <taxon>Eumalacostraca</taxon>
        <taxon>Eucarida</taxon>
        <taxon>Decapoda</taxon>
        <taxon>Pleocyemata</taxon>
        <taxon>Brachyura</taxon>
        <taxon>Eubrachyura</taxon>
        <taxon>Portunoidea</taxon>
        <taxon>Portunidae</taxon>
        <taxon>Portuninae</taxon>
        <taxon>Portunus</taxon>
    </lineage>
</organism>
<dbReference type="AlphaFoldDB" id="A0A5B7IPK5"/>
<proteinExistence type="predicted"/>
<accession>A0A5B7IPK5</accession>
<dbReference type="EMBL" id="VSRR010069542">
    <property type="protein sequence ID" value="MPC85782.1"/>
    <property type="molecule type" value="Genomic_DNA"/>
</dbReference>
<dbReference type="Proteomes" id="UP000324222">
    <property type="component" value="Unassembled WGS sequence"/>
</dbReference>
<sequence length="94" mass="10507">MITSLSRRGVRLRCKAPLPRRHLTSVGKKLFSPAQPRALHMFIRKREENWSTSTIVWVCEGQDAAPPCTPAGLEAEAWLRTGRGEVCAADLHID</sequence>
<reference evidence="1 2" key="1">
    <citation type="submission" date="2019-05" db="EMBL/GenBank/DDBJ databases">
        <title>Another draft genome of Portunus trituberculatus and its Hox gene families provides insights of decapod evolution.</title>
        <authorList>
            <person name="Jeong J.-H."/>
            <person name="Song I."/>
            <person name="Kim S."/>
            <person name="Choi T."/>
            <person name="Kim D."/>
            <person name="Ryu S."/>
            <person name="Kim W."/>
        </authorList>
    </citation>
    <scope>NUCLEOTIDE SEQUENCE [LARGE SCALE GENOMIC DNA]</scope>
    <source>
        <tissue evidence="1">Muscle</tissue>
    </source>
</reference>
<protein>
    <submittedName>
        <fullName evidence="1">Uncharacterized protein</fullName>
    </submittedName>
</protein>
<name>A0A5B7IPK5_PORTR</name>
<keyword evidence="2" id="KW-1185">Reference proteome</keyword>
<gene>
    <name evidence="1" type="ORF">E2C01_080576</name>
</gene>
<comment type="caution">
    <text evidence="1">The sequence shown here is derived from an EMBL/GenBank/DDBJ whole genome shotgun (WGS) entry which is preliminary data.</text>
</comment>
<evidence type="ECO:0000313" key="1">
    <source>
        <dbReference type="EMBL" id="MPC85782.1"/>
    </source>
</evidence>
<evidence type="ECO:0000313" key="2">
    <source>
        <dbReference type="Proteomes" id="UP000324222"/>
    </source>
</evidence>